<protein>
    <submittedName>
        <fullName evidence="2">Uncharacterized protein</fullName>
    </submittedName>
</protein>
<keyword evidence="1" id="KW-0472">Membrane</keyword>
<evidence type="ECO:0000256" key="1">
    <source>
        <dbReference type="SAM" id="Phobius"/>
    </source>
</evidence>
<gene>
    <name evidence="2" type="ORF">CSSPTR1EN2_LOCUS21853</name>
</gene>
<keyword evidence="3" id="KW-1185">Reference proteome</keyword>
<dbReference type="EMBL" id="OZ019900">
    <property type="protein sequence ID" value="CAK9233940.1"/>
    <property type="molecule type" value="Genomic_DNA"/>
</dbReference>
<evidence type="ECO:0000313" key="3">
    <source>
        <dbReference type="Proteomes" id="UP001497512"/>
    </source>
</evidence>
<proteinExistence type="predicted"/>
<organism evidence="2 3">
    <name type="scientific">Sphagnum troendelagicum</name>
    <dbReference type="NCBI Taxonomy" id="128251"/>
    <lineage>
        <taxon>Eukaryota</taxon>
        <taxon>Viridiplantae</taxon>
        <taxon>Streptophyta</taxon>
        <taxon>Embryophyta</taxon>
        <taxon>Bryophyta</taxon>
        <taxon>Sphagnophytina</taxon>
        <taxon>Sphagnopsida</taxon>
        <taxon>Sphagnales</taxon>
        <taxon>Sphagnaceae</taxon>
        <taxon>Sphagnum</taxon>
    </lineage>
</organism>
<feature type="transmembrane region" description="Helical" evidence="1">
    <location>
        <begin position="31"/>
        <end position="50"/>
    </location>
</feature>
<keyword evidence="1" id="KW-1133">Transmembrane helix</keyword>
<name>A0ABP0V066_9BRYO</name>
<keyword evidence="1" id="KW-0812">Transmembrane</keyword>
<accession>A0ABP0V066</accession>
<evidence type="ECO:0000313" key="2">
    <source>
        <dbReference type="EMBL" id="CAK9233940.1"/>
    </source>
</evidence>
<reference evidence="2" key="1">
    <citation type="submission" date="2024-02" db="EMBL/GenBank/DDBJ databases">
        <authorList>
            <consortium name="ELIXIR-Norway"/>
            <consortium name="Elixir Norway"/>
        </authorList>
    </citation>
    <scope>NUCLEOTIDE SEQUENCE</scope>
</reference>
<dbReference type="Proteomes" id="UP001497512">
    <property type="component" value="Chromosome 8"/>
</dbReference>
<sequence>MFPTPSNRNADLDCRTSLRPIYSPLQMQFQYCNLLCLLSMVTLGCLFVGMDCCSCLDWTVSKYSAVLSIVQVLGLKRIL</sequence>